<dbReference type="STRING" id="2163413.A0A4P6XJK8"/>
<dbReference type="PROSITE" id="PS50181">
    <property type="entry name" value="FBOX"/>
    <property type="match status" value="1"/>
</dbReference>
<accession>A0A4P6XJK8</accession>
<reference evidence="3" key="1">
    <citation type="submission" date="2019-03" db="EMBL/GenBank/DDBJ databases">
        <title>Snf2 controls pulcherriminic acid biosynthesis and connects pigmentation and antifungal activity of the yeast Metschnikowia pulcherrima.</title>
        <authorList>
            <person name="Gore-Lloyd D."/>
            <person name="Sumann I."/>
            <person name="Brachmann A.O."/>
            <person name="Schneeberger K."/>
            <person name="Ortiz-Merino R.A."/>
            <person name="Moreno-Beltran M."/>
            <person name="Schlaefli M."/>
            <person name="Kirner P."/>
            <person name="Santos Kron A."/>
            <person name="Wolfe K.H."/>
            <person name="Piel J."/>
            <person name="Ahrens C.H."/>
            <person name="Henk D."/>
            <person name="Freimoser F.M."/>
        </authorList>
    </citation>
    <scope>NUCLEOTIDE SEQUENCE [LARGE SCALE GENOMIC DNA]</scope>
    <source>
        <strain evidence="3">APC 1.2</strain>
    </source>
</reference>
<dbReference type="EMBL" id="CP034457">
    <property type="protein sequence ID" value="QBM86859.1"/>
    <property type="molecule type" value="Genomic_DNA"/>
</dbReference>
<dbReference type="Proteomes" id="UP000292447">
    <property type="component" value="Chromosome II"/>
</dbReference>
<gene>
    <name evidence="2" type="primary">MPUL0B00490</name>
    <name evidence="2" type="ORF">METSCH_B00490</name>
</gene>
<dbReference type="AlphaFoldDB" id="A0A4P6XJK8"/>
<keyword evidence="3" id="KW-1185">Reference proteome</keyword>
<evidence type="ECO:0000259" key="1">
    <source>
        <dbReference type="PROSITE" id="PS50181"/>
    </source>
</evidence>
<proteinExistence type="predicted"/>
<dbReference type="InterPro" id="IPR036047">
    <property type="entry name" value="F-box-like_dom_sf"/>
</dbReference>
<name>A0A4P6XJK8_9ASCO</name>
<feature type="domain" description="F-box" evidence="1">
    <location>
        <begin position="26"/>
        <end position="71"/>
    </location>
</feature>
<dbReference type="Pfam" id="PF12937">
    <property type="entry name" value="F-box-like"/>
    <property type="match status" value="1"/>
</dbReference>
<protein>
    <submittedName>
        <fullName evidence="2">F-box-like</fullName>
    </submittedName>
</protein>
<evidence type="ECO:0000313" key="3">
    <source>
        <dbReference type="Proteomes" id="UP000292447"/>
    </source>
</evidence>
<dbReference type="SUPFAM" id="SSF81383">
    <property type="entry name" value="F-box domain"/>
    <property type="match status" value="1"/>
</dbReference>
<dbReference type="InterPro" id="IPR001810">
    <property type="entry name" value="F-box_dom"/>
</dbReference>
<sequence length="504" mass="57481">MRRKSSSFRPHNWIYPFHSAKYFPKELILEQLPIVILEMIFDHLQKHDLLQLCLVSRYFYLPAANRLYQTIRITGDPFPADHVQDLLGSWNGDFCTVISTHKVGALLDVVERNQKLAAMVHFISITKMEDISLVSSLLSCLRLRTFHYIGLLKILLKNTQSLQSLTCSIESASVYALNLVELKIIYLNKTSHPEQFKSLAYGLLKLSSYYHLRKLLFQNLEEKNLKLLNAFNSESNMIASPPPWTAFFEVYSKEGVNLKLRALGLDGHLGSTGQATAELIALAILLGHLQTLELRHTESSHPGRAHVTGHKTFLDALTSSTRLLQCLSVNPTDNCLTCQFDSMNRTLRHNIPNQLKNVLLKIEPRTNADSQTLASVILSHQTNLERVKFEDRSKSWSQLLLIMKDLDIDLQEQWLSDAILKETARKALFPCTFDIEKPSPHASEKRVEGIKRCRKAVRAVLGSDPIFNEASKRLPQLIEYEVFDLKINMKDRGVYVNGKTILFD</sequence>
<evidence type="ECO:0000313" key="2">
    <source>
        <dbReference type="EMBL" id="QBM86859.1"/>
    </source>
</evidence>
<organism evidence="2 3">
    <name type="scientific">Metschnikowia aff. pulcherrima</name>
    <dbReference type="NCBI Taxonomy" id="2163413"/>
    <lineage>
        <taxon>Eukaryota</taxon>
        <taxon>Fungi</taxon>
        <taxon>Dikarya</taxon>
        <taxon>Ascomycota</taxon>
        <taxon>Saccharomycotina</taxon>
        <taxon>Pichiomycetes</taxon>
        <taxon>Metschnikowiaceae</taxon>
        <taxon>Metschnikowia</taxon>
    </lineage>
</organism>